<name>A0A017ST73_9BACT</name>
<gene>
    <name evidence="1" type="ORF">CAP_1141</name>
</gene>
<protein>
    <recommendedName>
        <fullName evidence="3">DUF2288 domain-containing protein</fullName>
    </recommendedName>
</protein>
<dbReference type="Proteomes" id="UP000019678">
    <property type="component" value="Unassembled WGS sequence"/>
</dbReference>
<keyword evidence="2" id="KW-1185">Reference proteome</keyword>
<evidence type="ECO:0008006" key="3">
    <source>
        <dbReference type="Google" id="ProtNLM"/>
    </source>
</evidence>
<comment type="caution">
    <text evidence="1">The sequence shown here is derived from an EMBL/GenBank/DDBJ whole genome shotgun (WGS) entry which is preliminary data.</text>
</comment>
<organism evidence="1 2">
    <name type="scientific">Chondromyces apiculatus DSM 436</name>
    <dbReference type="NCBI Taxonomy" id="1192034"/>
    <lineage>
        <taxon>Bacteria</taxon>
        <taxon>Pseudomonadati</taxon>
        <taxon>Myxococcota</taxon>
        <taxon>Polyangia</taxon>
        <taxon>Polyangiales</taxon>
        <taxon>Polyangiaceae</taxon>
        <taxon>Chondromyces</taxon>
    </lineage>
</organism>
<evidence type="ECO:0000313" key="2">
    <source>
        <dbReference type="Proteomes" id="UP000019678"/>
    </source>
</evidence>
<evidence type="ECO:0000313" key="1">
    <source>
        <dbReference type="EMBL" id="EYF00154.1"/>
    </source>
</evidence>
<dbReference type="Pfam" id="PF10052">
    <property type="entry name" value="DUF2288"/>
    <property type="match status" value="1"/>
</dbReference>
<sequence length="99" mass="10813">MREQIERTLGEVLWSDLRAHVARDAVIVVGEEIDLLDAGEALARNVVAVVEPWIAAGKVAKPTADELLRWSQAEGLHFQAVVVAPFVLVRRPREAHAGG</sequence>
<dbReference type="EMBL" id="ASRX01000128">
    <property type="protein sequence ID" value="EYF00154.1"/>
    <property type="molecule type" value="Genomic_DNA"/>
</dbReference>
<dbReference type="RefSeq" id="WP_044252130.1">
    <property type="nucleotide sequence ID" value="NZ_ASRX01000128.1"/>
</dbReference>
<accession>A0A017ST73</accession>
<dbReference type="AlphaFoldDB" id="A0A017ST73"/>
<reference evidence="1 2" key="1">
    <citation type="submission" date="2013-05" db="EMBL/GenBank/DDBJ databases">
        <title>Genome assembly of Chondromyces apiculatus DSM 436.</title>
        <authorList>
            <person name="Sharma G."/>
            <person name="Khatri I."/>
            <person name="Kaur C."/>
            <person name="Mayilraj S."/>
            <person name="Subramanian S."/>
        </authorList>
    </citation>
    <scope>NUCLEOTIDE SEQUENCE [LARGE SCALE GENOMIC DNA]</scope>
    <source>
        <strain evidence="1 2">DSM 436</strain>
    </source>
</reference>
<dbReference type="STRING" id="1192034.CAP_1141"/>
<proteinExistence type="predicted"/>
<dbReference type="eggNOG" id="COG5626">
    <property type="taxonomic scope" value="Bacteria"/>
</dbReference>
<dbReference type="InterPro" id="IPR018741">
    <property type="entry name" value="DUF2288"/>
</dbReference>
<dbReference type="OrthoDB" id="428307at2"/>